<dbReference type="GO" id="GO:0003779">
    <property type="term" value="F:actin binding"/>
    <property type="evidence" value="ECO:0007669"/>
    <property type="project" value="UniProtKB-KW"/>
</dbReference>
<dbReference type="RefSeq" id="XP_014251066.1">
    <property type="nucleotide sequence ID" value="XM_014395580.2"/>
</dbReference>
<dbReference type="InterPro" id="IPR011333">
    <property type="entry name" value="SKP1/BTB/POZ_sf"/>
</dbReference>
<evidence type="ECO:0000256" key="3">
    <source>
        <dbReference type="ARBA" id="ARBA00022737"/>
    </source>
</evidence>
<dbReference type="Gene3D" id="2.120.10.80">
    <property type="entry name" value="Kelch-type beta propeller"/>
    <property type="match status" value="2"/>
</dbReference>
<dbReference type="Pfam" id="PF00651">
    <property type="entry name" value="BTB"/>
    <property type="match status" value="1"/>
</dbReference>
<evidence type="ECO:0000259" key="5">
    <source>
        <dbReference type="PROSITE" id="PS50097"/>
    </source>
</evidence>
<dbReference type="InterPro" id="IPR017096">
    <property type="entry name" value="BTB-kelch_protein"/>
</dbReference>
<dbReference type="OMA" id="HFMEVTK"/>
<evidence type="ECO:0000256" key="4">
    <source>
        <dbReference type="ARBA" id="ARBA00043912"/>
    </source>
</evidence>
<dbReference type="PIRSF" id="PIRSF037037">
    <property type="entry name" value="Kelch-like_protein_gigaxonin"/>
    <property type="match status" value="1"/>
</dbReference>
<dbReference type="InterPro" id="IPR056737">
    <property type="entry name" value="Beta-prop_ATRN-MKLN-like"/>
</dbReference>
<dbReference type="SUPFAM" id="SSF117281">
    <property type="entry name" value="Kelch motif"/>
    <property type="match status" value="2"/>
</dbReference>
<evidence type="ECO:0000256" key="2">
    <source>
        <dbReference type="ARBA" id="ARBA00022441"/>
    </source>
</evidence>
<dbReference type="InterPro" id="IPR011705">
    <property type="entry name" value="BACK"/>
</dbReference>
<dbReference type="InterPro" id="IPR000210">
    <property type="entry name" value="BTB/POZ_dom"/>
</dbReference>
<accession>A0A8I6RUF7</accession>
<evidence type="ECO:0000313" key="7">
    <source>
        <dbReference type="Proteomes" id="UP000494040"/>
    </source>
</evidence>
<dbReference type="UniPathway" id="UPA00143"/>
<dbReference type="Gene3D" id="3.30.710.10">
    <property type="entry name" value="Potassium Channel Kv1.1, Chain A"/>
    <property type="match status" value="1"/>
</dbReference>
<comment type="function">
    <text evidence="4">Probable substrate-specific adapter of an E3 ubiquitin-protein ligase complex which mediates the ubiquitination and subsequent proteasomal degradation of target proteins. May have a role in synapse differentiation and growth.</text>
</comment>
<feature type="domain" description="BTB" evidence="5">
    <location>
        <begin position="64"/>
        <end position="131"/>
    </location>
</feature>
<dbReference type="AlphaFoldDB" id="A0A8I6RUF7"/>
<dbReference type="SMART" id="SM00612">
    <property type="entry name" value="Kelch"/>
    <property type="match status" value="6"/>
</dbReference>
<keyword evidence="7" id="KW-1185">Reference proteome</keyword>
<dbReference type="PROSITE" id="PS50097">
    <property type="entry name" value="BTB"/>
    <property type="match status" value="1"/>
</dbReference>
<evidence type="ECO:0000256" key="1">
    <source>
        <dbReference type="ARBA" id="ARBA00013699"/>
    </source>
</evidence>
<sequence>MSLDSLCDTKEKRKDYLGDEDLPSTSNSEQSLSTISQDGMFKTQHHADSKFFKMYNYFLQQKLIDVTLIAGDTKIGAHRIVLSSASDYFSAMFTSDLIESRSTEVELHSVCGSALNELVRYCYTGKVELREDSVETILSTASLLGLGQVVEACSNFLKKQLDPSNCIGIALFADSRSCTKLRDAAVAYIAEHFVDVLKSQEFLMLPFNEICKILSSDDLNIPSEETIFYGLMSWVQHDQENRKSDLVKLLEYVKLPLLPPAFLVDVVEPSIGPEGHSLVIEALKYHVLPERRACLRSFRTSPRKSTLGSLFVVGGMDANKGGATSIEVYNARTNQWSQVGSMAGRRLQFGVATLWRKLVVVGGRDGLKTLNSMESFDLDTQMWETLQPMATHRHGLGLAMLGDSGILYAVGGHDGWSYLNTVERWDPDTGQWNFVASMATPRSSVGLATLNNKLYAVGGRDGVTCLRTVEVYDPHKNKWSMCASMSKRRGGVAVAVFGGYLYAFGGHGMPTTNPSATRYDCVERYDPKTDSWTTVAPMSVGRDAIGVGILGDKIFAVGGYDGQSYHKLVEVYDPHLNTWDQVAPLDTGRCGSCVVSIPP</sequence>
<dbReference type="SMART" id="SM00225">
    <property type="entry name" value="BTB"/>
    <property type="match status" value="1"/>
</dbReference>
<dbReference type="PANTHER" id="PTHR45632:SF26">
    <property type="entry name" value="BTB DOMAIN-CONTAINING PROTEIN"/>
    <property type="match status" value="1"/>
</dbReference>
<dbReference type="InterPro" id="IPR015915">
    <property type="entry name" value="Kelch-typ_b-propeller"/>
</dbReference>
<reference evidence="6" key="1">
    <citation type="submission" date="2022-01" db="UniProtKB">
        <authorList>
            <consortium name="EnsemblMetazoa"/>
        </authorList>
    </citation>
    <scope>IDENTIFICATION</scope>
</reference>
<dbReference type="Pfam" id="PF24981">
    <property type="entry name" value="Beta-prop_ATRN-LZTR1"/>
    <property type="match status" value="1"/>
</dbReference>
<dbReference type="Pfam" id="PF07707">
    <property type="entry name" value="BACK"/>
    <property type="match status" value="1"/>
</dbReference>
<dbReference type="GeneID" id="106667554"/>
<dbReference type="SMART" id="SM00875">
    <property type="entry name" value="BACK"/>
    <property type="match status" value="1"/>
</dbReference>
<dbReference type="SUPFAM" id="SSF54695">
    <property type="entry name" value="POZ domain"/>
    <property type="match status" value="1"/>
</dbReference>
<dbReference type="Proteomes" id="UP000494040">
    <property type="component" value="Unassembled WGS sequence"/>
</dbReference>
<organism evidence="6 7">
    <name type="scientific">Cimex lectularius</name>
    <name type="common">Bed bug</name>
    <name type="synonym">Acanthia lectularia</name>
    <dbReference type="NCBI Taxonomy" id="79782"/>
    <lineage>
        <taxon>Eukaryota</taxon>
        <taxon>Metazoa</taxon>
        <taxon>Ecdysozoa</taxon>
        <taxon>Arthropoda</taxon>
        <taxon>Hexapoda</taxon>
        <taxon>Insecta</taxon>
        <taxon>Pterygota</taxon>
        <taxon>Neoptera</taxon>
        <taxon>Paraneoptera</taxon>
        <taxon>Hemiptera</taxon>
        <taxon>Heteroptera</taxon>
        <taxon>Panheteroptera</taxon>
        <taxon>Cimicomorpha</taxon>
        <taxon>Cimicidae</taxon>
        <taxon>Cimex</taxon>
    </lineage>
</organism>
<name>A0A8I6RUF7_CIMLE</name>
<dbReference type="Gene3D" id="1.25.40.420">
    <property type="match status" value="1"/>
</dbReference>
<protein>
    <recommendedName>
        <fullName evidence="1">Kelch-like protein diablo</fullName>
    </recommendedName>
</protein>
<proteinExistence type="predicted"/>
<dbReference type="GO" id="GO:0016567">
    <property type="term" value="P:protein ubiquitination"/>
    <property type="evidence" value="ECO:0007669"/>
    <property type="project" value="UniProtKB-UniPathway"/>
</dbReference>
<evidence type="ECO:0000313" key="6">
    <source>
        <dbReference type="EnsemblMetazoa" id="XP_014251066.1"/>
    </source>
</evidence>
<keyword evidence="3" id="KW-0677">Repeat</keyword>
<dbReference type="PANTHER" id="PTHR45632">
    <property type="entry name" value="LD33804P"/>
    <property type="match status" value="1"/>
</dbReference>
<keyword evidence="2" id="KW-0880">Kelch repeat</keyword>
<dbReference type="FunFam" id="1.25.40.420:FF:000001">
    <property type="entry name" value="Kelch-like family member 12"/>
    <property type="match status" value="1"/>
</dbReference>
<dbReference type="KEGG" id="clec:106667554"/>
<dbReference type="OrthoDB" id="45365at2759"/>
<dbReference type="EnsemblMetazoa" id="XM_014395580.2">
    <property type="protein sequence ID" value="XP_014251066.1"/>
    <property type="gene ID" value="LOC106667554"/>
</dbReference>
<dbReference type="InterPro" id="IPR006652">
    <property type="entry name" value="Kelch_1"/>
</dbReference>